<dbReference type="AlphaFoldDB" id="A0A8S1XVS3"/>
<name>A0A8S1XVS3_9CILI</name>
<dbReference type="InterPro" id="IPR019400">
    <property type="entry name" value="Peptidase_C65_otubain"/>
</dbReference>
<protein>
    <recommendedName>
        <fullName evidence="2">OTU domain-containing protein</fullName>
    </recommendedName>
</protein>
<dbReference type="InterPro" id="IPR003323">
    <property type="entry name" value="OTU_dom"/>
</dbReference>
<dbReference type="EMBL" id="CAJJDO010000141">
    <property type="protein sequence ID" value="CAD8205541.1"/>
    <property type="molecule type" value="Genomic_DNA"/>
</dbReference>
<dbReference type="GO" id="GO:0043130">
    <property type="term" value="F:ubiquitin binding"/>
    <property type="evidence" value="ECO:0007669"/>
    <property type="project" value="TreeGrafter"/>
</dbReference>
<reference evidence="3" key="1">
    <citation type="submission" date="2021-01" db="EMBL/GenBank/DDBJ databases">
        <authorList>
            <consortium name="Genoscope - CEA"/>
            <person name="William W."/>
        </authorList>
    </citation>
    <scope>NUCLEOTIDE SEQUENCE</scope>
</reference>
<gene>
    <name evidence="3" type="ORF">PPENT_87.1.T1410011</name>
</gene>
<dbReference type="Proteomes" id="UP000689195">
    <property type="component" value="Unassembled WGS sequence"/>
</dbReference>
<dbReference type="PANTHER" id="PTHR12931:SF15">
    <property type="entry name" value="UBIQUITIN THIOESTERASE OTUBAIN-LIKE"/>
    <property type="match status" value="1"/>
</dbReference>
<evidence type="ECO:0000259" key="2">
    <source>
        <dbReference type="PROSITE" id="PS50802"/>
    </source>
</evidence>
<evidence type="ECO:0000313" key="4">
    <source>
        <dbReference type="Proteomes" id="UP000689195"/>
    </source>
</evidence>
<keyword evidence="1" id="KW-0175">Coiled coil</keyword>
<evidence type="ECO:0000313" key="3">
    <source>
        <dbReference type="EMBL" id="CAD8205541.1"/>
    </source>
</evidence>
<organism evidence="3 4">
    <name type="scientific">Paramecium pentaurelia</name>
    <dbReference type="NCBI Taxonomy" id="43138"/>
    <lineage>
        <taxon>Eukaryota</taxon>
        <taxon>Sar</taxon>
        <taxon>Alveolata</taxon>
        <taxon>Ciliophora</taxon>
        <taxon>Intramacronucleata</taxon>
        <taxon>Oligohymenophorea</taxon>
        <taxon>Peniculida</taxon>
        <taxon>Parameciidae</taxon>
        <taxon>Paramecium</taxon>
    </lineage>
</organism>
<dbReference type="GO" id="GO:0005634">
    <property type="term" value="C:nucleus"/>
    <property type="evidence" value="ECO:0007669"/>
    <property type="project" value="TreeGrafter"/>
</dbReference>
<sequence length="726" mass="86683">MSANQFQQRPQSQHKTEKTLGIYATSNKELKEQKQINLEQVIGLEYVSKKEENVNLHQFQNQSYQNDKQKKKTIPSKELRYKSQVKINQDINHHHQTNGAEDELQVVQEASQKITQKKTFIVKTENLPCQCQSPILQKIQEMEYQLKVQQQEIEIFRQNQSKEILPKSNQTLLNEELKKDNFQLPQCIQLQINEQNRNYYKKIENQISQFINSFTLEQKSNQKSLEQLKQWVKVDSENKEKKIIDLVQQDLECVKIEIEKADKSLMQLTNKLNQITQIQETFQRDLTKLQQFLGGKSRQPQIKEEQICQITQEQLNQLNCLMDEKARNIQIYVDHHLENLQQAIVLSKKQYMFYYQRGEKSEIYEIKDALLQEQKKNFDQILNLISTEKLGIKQQLQFQLETLFQKEYQIQKQKSEGNACSSKPQQNNFVESDGDLQKNQIIQLQNQNQKNIKFLSINDSVYIDFDLSRSQSIKKHINQLYNESSRKRDTETQYQFYLRKVQSEKELFEYYSINNPQTQMELKKHCLSFRQVRGDGNCFYSAFGFQYMELLIRFSDYEFSKFKDLILGKFQSKITYQNFNTDQIPNFSNYLTFEFIYRIQQLRKISDLAERQIQLEKEFAAHTQETEEIDGCLYGLVIIFFRNLSNYLYENSEMFLVITENNNILIWEQEFNSTELIISELAKFLKIYVVLIFFEKNVFKVQEYEPNNQYKIILLIRPGHYNIGIQ</sequence>
<proteinExistence type="predicted"/>
<dbReference type="CDD" id="cd22749">
    <property type="entry name" value="Otubain_C65"/>
    <property type="match status" value="1"/>
</dbReference>
<dbReference type="GO" id="GO:0071108">
    <property type="term" value="P:protein K48-linked deubiquitination"/>
    <property type="evidence" value="ECO:0007669"/>
    <property type="project" value="TreeGrafter"/>
</dbReference>
<comment type="caution">
    <text evidence="3">The sequence shown here is derived from an EMBL/GenBank/DDBJ whole genome shotgun (WGS) entry which is preliminary data.</text>
</comment>
<keyword evidence="4" id="KW-1185">Reference proteome</keyword>
<dbReference type="GO" id="GO:0004843">
    <property type="term" value="F:cysteine-type deubiquitinase activity"/>
    <property type="evidence" value="ECO:0007669"/>
    <property type="project" value="TreeGrafter"/>
</dbReference>
<feature type="coiled-coil region" evidence="1">
    <location>
        <begin position="244"/>
        <end position="278"/>
    </location>
</feature>
<feature type="domain" description="OTU" evidence="2">
    <location>
        <begin position="527"/>
        <end position="726"/>
    </location>
</feature>
<dbReference type="PANTHER" id="PTHR12931">
    <property type="entry name" value="UBIQUITIN THIOLESTERASE PROTEIN OTUB"/>
    <property type="match status" value="1"/>
</dbReference>
<evidence type="ECO:0000256" key="1">
    <source>
        <dbReference type="SAM" id="Coils"/>
    </source>
</evidence>
<dbReference type="PROSITE" id="PS50802">
    <property type="entry name" value="OTU"/>
    <property type="match status" value="1"/>
</dbReference>
<dbReference type="Pfam" id="PF10275">
    <property type="entry name" value="Peptidase_C65"/>
    <property type="match status" value="1"/>
</dbReference>
<accession>A0A8S1XVS3</accession>
<dbReference type="OrthoDB" id="18915at2759"/>